<dbReference type="Gene3D" id="1.25.40.10">
    <property type="entry name" value="Tetratricopeptide repeat domain"/>
    <property type="match status" value="1"/>
</dbReference>
<dbReference type="AlphaFoldDB" id="A0A556AZM9"/>
<protein>
    <submittedName>
        <fullName evidence="1">DUF924 domain-containing protein</fullName>
    </submittedName>
</protein>
<dbReference type="OrthoDB" id="7593450at2"/>
<gene>
    <name evidence="1" type="ORF">FOZ76_03255</name>
</gene>
<name>A0A556AZM9_9BURK</name>
<dbReference type="InterPro" id="IPR011990">
    <property type="entry name" value="TPR-like_helical_dom_sf"/>
</dbReference>
<accession>A0A556AZM9</accession>
<dbReference type="Pfam" id="PF06041">
    <property type="entry name" value="DUF924"/>
    <property type="match status" value="1"/>
</dbReference>
<sequence>MTAPWQSVLDFWFLPAGQPGHMGQRQAWFAKDPVFDAEVRERFGPWVEQALTGGLRDWEAQPEGALARVLLLDQFPRNVFRDTPRAYAGDVPAVELALRMIDAGWDLMLPPVQRQFVYLPLMHAEDIALQERCVALYTALAAQAPEHRSALDFAYRHRDIVLRFGRFPHRNQVLGRAGTADEAEFLKTPGSSF</sequence>
<comment type="caution">
    <text evidence="1">The sequence shown here is derived from an EMBL/GenBank/DDBJ whole genome shotgun (WGS) entry which is preliminary data.</text>
</comment>
<dbReference type="InterPro" id="IPR010323">
    <property type="entry name" value="DUF924"/>
</dbReference>
<dbReference type="EMBL" id="VLTJ01000005">
    <property type="protein sequence ID" value="TSH98376.1"/>
    <property type="molecule type" value="Genomic_DNA"/>
</dbReference>
<dbReference type="Gene3D" id="1.20.58.320">
    <property type="entry name" value="TPR-like"/>
    <property type="match status" value="1"/>
</dbReference>
<dbReference type="RefSeq" id="WP_143946691.1">
    <property type="nucleotide sequence ID" value="NZ_BAABMB010000004.1"/>
</dbReference>
<evidence type="ECO:0000313" key="2">
    <source>
        <dbReference type="Proteomes" id="UP000318405"/>
    </source>
</evidence>
<dbReference type="Proteomes" id="UP000318405">
    <property type="component" value="Unassembled WGS sequence"/>
</dbReference>
<organism evidence="1 2">
    <name type="scientific">Verticiella sediminum</name>
    <dbReference type="NCBI Taxonomy" id="1247510"/>
    <lineage>
        <taxon>Bacteria</taxon>
        <taxon>Pseudomonadati</taxon>
        <taxon>Pseudomonadota</taxon>
        <taxon>Betaproteobacteria</taxon>
        <taxon>Burkholderiales</taxon>
        <taxon>Alcaligenaceae</taxon>
        <taxon>Verticiella</taxon>
    </lineage>
</organism>
<reference evidence="1 2" key="1">
    <citation type="submission" date="2019-07" db="EMBL/GenBank/DDBJ databases">
        <title>Qingshengfaniella alkalisoli gen. nov., sp. nov., isolated from saline soil.</title>
        <authorList>
            <person name="Xu L."/>
            <person name="Huang X.-X."/>
            <person name="Sun J.-Q."/>
        </authorList>
    </citation>
    <scope>NUCLEOTIDE SEQUENCE [LARGE SCALE GENOMIC DNA]</scope>
    <source>
        <strain evidence="1 2">DSM 27279</strain>
    </source>
</reference>
<dbReference type="SUPFAM" id="SSF48452">
    <property type="entry name" value="TPR-like"/>
    <property type="match status" value="1"/>
</dbReference>
<keyword evidence="2" id="KW-1185">Reference proteome</keyword>
<evidence type="ECO:0000313" key="1">
    <source>
        <dbReference type="EMBL" id="TSH98376.1"/>
    </source>
</evidence>
<proteinExistence type="predicted"/>